<reference evidence="2 3" key="1">
    <citation type="submission" date="2024-02" db="EMBL/GenBank/DDBJ databases">
        <authorList>
            <person name="Chen Y."/>
            <person name="Shah S."/>
            <person name="Dougan E. K."/>
            <person name="Thang M."/>
            <person name="Chan C."/>
        </authorList>
    </citation>
    <scope>NUCLEOTIDE SEQUENCE [LARGE SCALE GENOMIC DNA]</scope>
</reference>
<accession>A0ABP0NET1</accession>
<dbReference type="EMBL" id="CAXAMN010021666">
    <property type="protein sequence ID" value="CAK9062061.1"/>
    <property type="molecule type" value="Genomic_DNA"/>
</dbReference>
<organism evidence="2 3">
    <name type="scientific">Durusdinium trenchii</name>
    <dbReference type="NCBI Taxonomy" id="1381693"/>
    <lineage>
        <taxon>Eukaryota</taxon>
        <taxon>Sar</taxon>
        <taxon>Alveolata</taxon>
        <taxon>Dinophyceae</taxon>
        <taxon>Suessiales</taxon>
        <taxon>Symbiodiniaceae</taxon>
        <taxon>Durusdinium</taxon>
    </lineage>
</organism>
<evidence type="ECO:0000313" key="2">
    <source>
        <dbReference type="EMBL" id="CAK9062061.1"/>
    </source>
</evidence>
<dbReference type="Proteomes" id="UP001642484">
    <property type="component" value="Unassembled WGS sequence"/>
</dbReference>
<keyword evidence="3" id="KW-1185">Reference proteome</keyword>
<proteinExistence type="predicted"/>
<sequence>MSSLLPDLDFETPCVKHYCSLVPAFQEEWKVFGDDDLESSMKSMKLFEDTMKSNEQCLKKVKSNLTKEVIRLKQKQEKEKKDAEKKRKARERKEALETAIGDGEEEDGDAIGIERVFLGRGVSK</sequence>
<protein>
    <submittedName>
        <fullName evidence="2">Uncharacterized protein</fullName>
    </submittedName>
</protein>
<name>A0ABP0NET1_9DINO</name>
<feature type="compositionally biased region" description="Basic and acidic residues" evidence="1">
    <location>
        <begin position="72"/>
        <end position="96"/>
    </location>
</feature>
<gene>
    <name evidence="2" type="ORF">CCMP2556_LOCUS30526</name>
</gene>
<evidence type="ECO:0000313" key="3">
    <source>
        <dbReference type="Proteomes" id="UP001642484"/>
    </source>
</evidence>
<feature type="region of interest" description="Disordered" evidence="1">
    <location>
        <begin position="72"/>
        <end position="105"/>
    </location>
</feature>
<evidence type="ECO:0000256" key="1">
    <source>
        <dbReference type="SAM" id="MobiDB-lite"/>
    </source>
</evidence>
<comment type="caution">
    <text evidence="2">The sequence shown here is derived from an EMBL/GenBank/DDBJ whole genome shotgun (WGS) entry which is preliminary data.</text>
</comment>